<dbReference type="SUPFAM" id="SSF55031">
    <property type="entry name" value="Bacterial exopeptidase dimerisation domain"/>
    <property type="match status" value="1"/>
</dbReference>
<evidence type="ECO:0000313" key="7">
    <source>
        <dbReference type="EMBL" id="OGZ73794.1"/>
    </source>
</evidence>
<comment type="caution">
    <text evidence="7">The sequence shown here is derived from an EMBL/GenBank/DDBJ whole genome shotgun (WGS) entry which is preliminary data.</text>
</comment>
<dbReference type="Gene3D" id="3.40.630.10">
    <property type="entry name" value="Zn peptidases"/>
    <property type="match status" value="2"/>
</dbReference>
<name>A0A1G2IGD7_9BACT</name>
<dbReference type="InterPro" id="IPR011650">
    <property type="entry name" value="Peptidase_M20_dimer"/>
</dbReference>
<evidence type="ECO:0000256" key="4">
    <source>
        <dbReference type="ARBA" id="ARBA00022833"/>
    </source>
</evidence>
<dbReference type="PANTHER" id="PTHR43808:SF31">
    <property type="entry name" value="N-ACETYL-L-CITRULLINE DEACETYLASE"/>
    <property type="match status" value="1"/>
</dbReference>
<dbReference type="Gene3D" id="3.30.70.360">
    <property type="match status" value="1"/>
</dbReference>
<evidence type="ECO:0000259" key="6">
    <source>
        <dbReference type="Pfam" id="PF07687"/>
    </source>
</evidence>
<keyword evidence="4" id="KW-0862">Zinc</keyword>
<dbReference type="GO" id="GO:0046872">
    <property type="term" value="F:metal ion binding"/>
    <property type="evidence" value="ECO:0007669"/>
    <property type="project" value="UniProtKB-KW"/>
</dbReference>
<dbReference type="Proteomes" id="UP000178826">
    <property type="component" value="Unassembled WGS sequence"/>
</dbReference>
<evidence type="ECO:0000256" key="5">
    <source>
        <dbReference type="SAM" id="Coils"/>
    </source>
</evidence>
<dbReference type="Pfam" id="PF01546">
    <property type="entry name" value="Peptidase_M20"/>
    <property type="match status" value="1"/>
</dbReference>
<dbReference type="SUPFAM" id="SSF53187">
    <property type="entry name" value="Zn-dependent exopeptidases"/>
    <property type="match status" value="1"/>
</dbReference>
<dbReference type="InterPro" id="IPR050072">
    <property type="entry name" value="Peptidase_M20A"/>
</dbReference>
<comment type="cofactor">
    <cofactor evidence="1">
        <name>Zn(2+)</name>
        <dbReference type="ChEBI" id="CHEBI:29105"/>
    </cofactor>
</comment>
<dbReference type="AlphaFoldDB" id="A0A1G2IGD7"/>
<dbReference type="GO" id="GO:0006526">
    <property type="term" value="P:L-arginine biosynthetic process"/>
    <property type="evidence" value="ECO:0007669"/>
    <property type="project" value="TreeGrafter"/>
</dbReference>
<sequence>MVAFETESQKSNLPLADFLKELLVSMGFKVIFQERKEDNGVTKANLIARIGPSNIETLMLSGHMDVMPIGESAKWITKPFKLTEVDGKQYGRGSVDMKGPIAAMICAVEQLLPQIDRLRRELMFGLTYDEEAGLKGAKRMVDAKIVRPKFILIAEPTELIPVRTHKGHIGLTALCWGKGGHSIVPSKGRNAIVLAAKVISELEEFGEELKGIKEPSMNPPYATINIAEIRGASKLNEIPDCCEIDFAIRPIPGQTTQRIRQYITDRLVERIGYDKDGLPLVTVDLYMLEANRKKDEKDMYEAVENDKKLAEKEAKMGKKNRKPLIKRKWVMDGRKGIKKTPTEPMATSADSELVKVAEAVTRISACGECYSTDASEFQRLGSECLIFGPGSIKVAHEPNEYIETSQLIKSIEKFREIISRMCFGGGI</sequence>
<feature type="domain" description="Peptidase M20 dimerisation" evidence="6">
    <location>
        <begin position="164"/>
        <end position="268"/>
    </location>
</feature>
<evidence type="ECO:0000256" key="2">
    <source>
        <dbReference type="ARBA" id="ARBA00022723"/>
    </source>
</evidence>
<protein>
    <recommendedName>
        <fullName evidence="6">Peptidase M20 dimerisation domain-containing protein</fullName>
    </recommendedName>
</protein>
<dbReference type="InterPro" id="IPR002933">
    <property type="entry name" value="Peptidase_M20"/>
</dbReference>
<dbReference type="InterPro" id="IPR036264">
    <property type="entry name" value="Bact_exopeptidase_dim_dom"/>
</dbReference>
<accession>A0A1G2IGD7</accession>
<evidence type="ECO:0000256" key="3">
    <source>
        <dbReference type="ARBA" id="ARBA00022801"/>
    </source>
</evidence>
<keyword evidence="3" id="KW-0378">Hydrolase</keyword>
<gene>
    <name evidence="7" type="ORF">A2998_02025</name>
</gene>
<evidence type="ECO:0000256" key="1">
    <source>
        <dbReference type="ARBA" id="ARBA00001947"/>
    </source>
</evidence>
<dbReference type="CDD" id="cd03894">
    <property type="entry name" value="M20_ArgE"/>
    <property type="match status" value="1"/>
</dbReference>
<dbReference type="PANTHER" id="PTHR43808">
    <property type="entry name" value="ACETYLORNITHINE DEACETYLASE"/>
    <property type="match status" value="1"/>
</dbReference>
<proteinExistence type="predicted"/>
<dbReference type="GO" id="GO:0008777">
    <property type="term" value="F:acetylornithine deacetylase activity"/>
    <property type="evidence" value="ECO:0007669"/>
    <property type="project" value="TreeGrafter"/>
</dbReference>
<keyword evidence="2" id="KW-0479">Metal-binding</keyword>
<evidence type="ECO:0000313" key="8">
    <source>
        <dbReference type="Proteomes" id="UP000178826"/>
    </source>
</evidence>
<dbReference type="Pfam" id="PF07687">
    <property type="entry name" value="M20_dimer"/>
    <property type="match status" value="1"/>
</dbReference>
<dbReference type="EMBL" id="MHOZ01000017">
    <property type="protein sequence ID" value="OGZ73794.1"/>
    <property type="molecule type" value="Genomic_DNA"/>
</dbReference>
<feature type="coiled-coil region" evidence="5">
    <location>
        <begin position="293"/>
        <end position="320"/>
    </location>
</feature>
<keyword evidence="5" id="KW-0175">Coiled coil</keyword>
<organism evidence="7 8">
    <name type="scientific">Candidatus Staskawiczbacteria bacterium RIFCSPLOWO2_01_FULL_37_25b</name>
    <dbReference type="NCBI Taxonomy" id="1802213"/>
    <lineage>
        <taxon>Bacteria</taxon>
        <taxon>Candidatus Staskawicziibacteriota</taxon>
    </lineage>
</organism>
<dbReference type="PROSITE" id="PS00759">
    <property type="entry name" value="ARGE_DAPE_CPG2_2"/>
    <property type="match status" value="1"/>
</dbReference>
<reference evidence="7 8" key="1">
    <citation type="journal article" date="2016" name="Nat. Commun.">
        <title>Thousands of microbial genomes shed light on interconnected biogeochemical processes in an aquifer system.</title>
        <authorList>
            <person name="Anantharaman K."/>
            <person name="Brown C.T."/>
            <person name="Hug L.A."/>
            <person name="Sharon I."/>
            <person name="Castelle C.J."/>
            <person name="Probst A.J."/>
            <person name="Thomas B.C."/>
            <person name="Singh A."/>
            <person name="Wilkins M.J."/>
            <person name="Karaoz U."/>
            <person name="Brodie E.L."/>
            <person name="Williams K.H."/>
            <person name="Hubbard S.S."/>
            <person name="Banfield J.F."/>
        </authorList>
    </citation>
    <scope>NUCLEOTIDE SEQUENCE [LARGE SCALE GENOMIC DNA]</scope>
</reference>
<dbReference type="InterPro" id="IPR001261">
    <property type="entry name" value="ArgE/DapE_CS"/>
</dbReference>